<evidence type="ECO:0008006" key="5">
    <source>
        <dbReference type="Google" id="ProtNLM"/>
    </source>
</evidence>
<dbReference type="InterPro" id="IPR044688">
    <property type="entry name" value="SCI-1-like"/>
</dbReference>
<feature type="coiled-coil region" evidence="1">
    <location>
        <begin position="272"/>
        <end position="319"/>
    </location>
</feature>
<dbReference type="VEuPathDB" id="FungiDB:PV09_01158"/>
<dbReference type="PANTHER" id="PTHR34117:SF1">
    <property type="entry name" value="STYLE CELL-CYCLE INHIBITOR 1"/>
    <property type="match status" value="1"/>
</dbReference>
<feature type="compositionally biased region" description="Polar residues" evidence="2">
    <location>
        <begin position="123"/>
        <end position="133"/>
    </location>
</feature>
<feature type="region of interest" description="Disordered" evidence="2">
    <location>
        <begin position="1"/>
        <end position="49"/>
    </location>
</feature>
<feature type="compositionally biased region" description="Basic and acidic residues" evidence="2">
    <location>
        <begin position="134"/>
        <end position="147"/>
    </location>
</feature>
<keyword evidence="1" id="KW-0175">Coiled coil</keyword>
<dbReference type="GeneID" id="27309131"/>
<name>A0A0D2ANW7_9PEZI</name>
<dbReference type="RefSeq" id="XP_016218099.1">
    <property type="nucleotide sequence ID" value="XM_016354004.1"/>
</dbReference>
<feature type="compositionally biased region" description="Acidic residues" evidence="2">
    <location>
        <begin position="155"/>
        <end position="164"/>
    </location>
</feature>
<dbReference type="AlphaFoldDB" id="A0A0D2ANW7"/>
<gene>
    <name evidence="3" type="ORF">PV09_01158</name>
</gene>
<organism evidence="3 4">
    <name type="scientific">Verruconis gallopava</name>
    <dbReference type="NCBI Taxonomy" id="253628"/>
    <lineage>
        <taxon>Eukaryota</taxon>
        <taxon>Fungi</taxon>
        <taxon>Dikarya</taxon>
        <taxon>Ascomycota</taxon>
        <taxon>Pezizomycotina</taxon>
        <taxon>Dothideomycetes</taxon>
        <taxon>Pleosporomycetidae</taxon>
        <taxon>Venturiales</taxon>
        <taxon>Sympoventuriaceae</taxon>
        <taxon>Verruconis</taxon>
    </lineage>
</organism>
<feature type="region of interest" description="Disordered" evidence="2">
    <location>
        <begin position="111"/>
        <end position="181"/>
    </location>
</feature>
<keyword evidence="4" id="KW-1185">Reference proteome</keyword>
<dbReference type="PANTHER" id="PTHR34117">
    <property type="entry name" value="STYLE CELL-CYCLE INHIBITOR 1"/>
    <property type="match status" value="1"/>
</dbReference>
<evidence type="ECO:0000256" key="2">
    <source>
        <dbReference type="SAM" id="MobiDB-lite"/>
    </source>
</evidence>
<evidence type="ECO:0000313" key="3">
    <source>
        <dbReference type="EMBL" id="KIW08230.1"/>
    </source>
</evidence>
<dbReference type="Proteomes" id="UP000053259">
    <property type="component" value="Unassembled WGS sequence"/>
</dbReference>
<dbReference type="InParanoid" id="A0A0D2ANW7"/>
<feature type="compositionally biased region" description="Basic residues" evidence="2">
    <location>
        <begin position="20"/>
        <end position="40"/>
    </location>
</feature>
<feature type="compositionally biased region" description="Basic and acidic residues" evidence="2">
    <location>
        <begin position="1"/>
        <end position="19"/>
    </location>
</feature>
<sequence>MGRHFEHSNHADQHFENRRDRSRSRSPYRPSQSHRHKRRRTESPASRPQVLPFHAPLLSKHDFREYKAIFSLYLDVQKELQLDTLDEREVKGRWKSFVGKWNRGELAEGWYDPSTKKKADHSALTSDLQNHTPQENEEHDVSTRDYCSRAQGNQSDDESEDDEFGPSLPAETRSGKISGPAIPNMQELELAAELRAEEQSLARAELAYSRRVDRKLQKEQLEELVPRADPGSRERQLEKKRLLNATIGGFKEAKEGGEVEVGDSDLMGDDGLEGFKRRKAEMERKKTERELRKEEQLRARRAEREMRLMKAKEKEEKTMEYLKALAKERYG</sequence>
<dbReference type="HOGENOM" id="CLU_053559_0_0_1"/>
<reference evidence="3 4" key="1">
    <citation type="submission" date="2015-01" db="EMBL/GenBank/DDBJ databases">
        <title>The Genome Sequence of Ochroconis gallopava CBS43764.</title>
        <authorList>
            <consortium name="The Broad Institute Genomics Platform"/>
            <person name="Cuomo C."/>
            <person name="de Hoog S."/>
            <person name="Gorbushina A."/>
            <person name="Stielow B."/>
            <person name="Teixiera M."/>
            <person name="Abouelleil A."/>
            <person name="Chapman S.B."/>
            <person name="Priest M."/>
            <person name="Young S.K."/>
            <person name="Wortman J."/>
            <person name="Nusbaum C."/>
            <person name="Birren B."/>
        </authorList>
    </citation>
    <scope>NUCLEOTIDE SEQUENCE [LARGE SCALE GENOMIC DNA]</scope>
    <source>
        <strain evidence="3 4">CBS 43764</strain>
    </source>
</reference>
<accession>A0A0D2ANW7</accession>
<protein>
    <recommendedName>
        <fullName evidence="5">RNA helicase HEL117</fullName>
    </recommendedName>
</protein>
<dbReference type="STRING" id="253628.A0A0D2ANW7"/>
<proteinExistence type="predicted"/>
<dbReference type="OrthoDB" id="2139939at2759"/>
<evidence type="ECO:0000256" key="1">
    <source>
        <dbReference type="SAM" id="Coils"/>
    </source>
</evidence>
<evidence type="ECO:0000313" key="4">
    <source>
        <dbReference type="Proteomes" id="UP000053259"/>
    </source>
</evidence>
<dbReference type="EMBL" id="KN847531">
    <property type="protein sequence ID" value="KIW08230.1"/>
    <property type="molecule type" value="Genomic_DNA"/>
</dbReference>